<dbReference type="Gene3D" id="3.30.565.10">
    <property type="entry name" value="Histidine kinase-like ATPase, C-terminal domain"/>
    <property type="match status" value="1"/>
</dbReference>
<name>A0A1M6CL25_9FLAO</name>
<dbReference type="InterPro" id="IPR036890">
    <property type="entry name" value="HATPase_C_sf"/>
</dbReference>
<evidence type="ECO:0000256" key="1">
    <source>
        <dbReference type="SAM" id="Phobius"/>
    </source>
</evidence>
<evidence type="ECO:0000313" key="3">
    <source>
        <dbReference type="EMBL" id="SHI61428.1"/>
    </source>
</evidence>
<dbReference type="STRING" id="570521.SAMN04488508_102158"/>
<dbReference type="PANTHER" id="PTHR34220">
    <property type="entry name" value="SENSOR HISTIDINE KINASE YPDA"/>
    <property type="match status" value="1"/>
</dbReference>
<dbReference type="Pfam" id="PF06580">
    <property type="entry name" value="His_kinase"/>
    <property type="match status" value="1"/>
</dbReference>
<keyword evidence="3" id="KW-0418">Kinase</keyword>
<accession>A0A1M6CL25</accession>
<feature type="transmembrane region" description="Helical" evidence="1">
    <location>
        <begin position="43"/>
        <end position="60"/>
    </location>
</feature>
<keyword evidence="3" id="KW-0808">Transferase</keyword>
<protein>
    <submittedName>
        <fullName evidence="3">Histidine kinase</fullName>
    </submittedName>
</protein>
<evidence type="ECO:0000259" key="2">
    <source>
        <dbReference type="Pfam" id="PF06580"/>
    </source>
</evidence>
<dbReference type="InterPro" id="IPR050640">
    <property type="entry name" value="Bact_2-comp_sensor_kinase"/>
</dbReference>
<keyword evidence="4" id="KW-1185">Reference proteome</keyword>
<dbReference type="PANTHER" id="PTHR34220:SF7">
    <property type="entry name" value="SENSOR HISTIDINE KINASE YPDA"/>
    <property type="match status" value="1"/>
</dbReference>
<evidence type="ECO:0000313" key="4">
    <source>
        <dbReference type="Proteomes" id="UP000184432"/>
    </source>
</evidence>
<dbReference type="GO" id="GO:0016020">
    <property type="term" value="C:membrane"/>
    <property type="evidence" value="ECO:0007669"/>
    <property type="project" value="InterPro"/>
</dbReference>
<sequence>MFLNKKTHNFFTFFNKFTQKTSKTVFNWIATSDGYKMPKKYHFIFWAGYFLINFIRWGSYFDDYVYSLKSNLVEFFIHIPITYFHIYYLIPKFVLKKKLPLYLITAILTLAVAYIVRTELNLLLVTSNIWPEAIGTQKAYSFNHIVAVTIGEVYVVALATAIKLTMDWIAERKKNSQLKQLQLKTELKYLKSQIQPHFFFNTLNNLYYLTIEKSDKASDVVLKLSEIMQYVLYDVKEPKIGLLNEINYIESYLELERLRHGEKVNSEIQIRGNIDDISIPPLLLLPFIENCFKHGSKNNEEVRLDIHFENEKNEHLIFKAKNNFNSDYADDKKRGIGIENVRRRLELLYKNKYSLETKVIDNTFNVLLKIPIL</sequence>
<dbReference type="EMBL" id="FQYP01000002">
    <property type="protein sequence ID" value="SHI61428.1"/>
    <property type="molecule type" value="Genomic_DNA"/>
</dbReference>
<feature type="transmembrane region" description="Helical" evidence="1">
    <location>
        <begin position="72"/>
        <end position="90"/>
    </location>
</feature>
<keyword evidence="1" id="KW-0812">Transmembrane</keyword>
<proteinExistence type="predicted"/>
<dbReference type="Proteomes" id="UP000184432">
    <property type="component" value="Unassembled WGS sequence"/>
</dbReference>
<dbReference type="InterPro" id="IPR010559">
    <property type="entry name" value="Sig_transdc_His_kin_internal"/>
</dbReference>
<gene>
    <name evidence="3" type="ORF">SAMN04488508_102158</name>
</gene>
<reference evidence="4" key="1">
    <citation type="submission" date="2016-11" db="EMBL/GenBank/DDBJ databases">
        <authorList>
            <person name="Varghese N."/>
            <person name="Submissions S."/>
        </authorList>
    </citation>
    <scope>NUCLEOTIDE SEQUENCE [LARGE SCALE GENOMIC DNA]</scope>
    <source>
        <strain evidence="4">DSM 22623</strain>
    </source>
</reference>
<dbReference type="AlphaFoldDB" id="A0A1M6CL25"/>
<keyword evidence="1" id="KW-0472">Membrane</keyword>
<keyword evidence="1" id="KW-1133">Transmembrane helix</keyword>
<feature type="domain" description="Signal transduction histidine kinase internal region" evidence="2">
    <location>
        <begin position="185"/>
        <end position="263"/>
    </location>
</feature>
<organism evidence="3 4">
    <name type="scientific">Aquimarina spongiae</name>
    <dbReference type="NCBI Taxonomy" id="570521"/>
    <lineage>
        <taxon>Bacteria</taxon>
        <taxon>Pseudomonadati</taxon>
        <taxon>Bacteroidota</taxon>
        <taxon>Flavobacteriia</taxon>
        <taxon>Flavobacteriales</taxon>
        <taxon>Flavobacteriaceae</taxon>
        <taxon>Aquimarina</taxon>
    </lineage>
</organism>
<feature type="transmembrane region" description="Helical" evidence="1">
    <location>
        <begin position="99"/>
        <end position="116"/>
    </location>
</feature>
<dbReference type="GO" id="GO:0000155">
    <property type="term" value="F:phosphorelay sensor kinase activity"/>
    <property type="evidence" value="ECO:0007669"/>
    <property type="project" value="InterPro"/>
</dbReference>